<proteinExistence type="predicted"/>
<dbReference type="Proteomes" id="UP000005950">
    <property type="component" value="Unassembled WGS sequence"/>
</dbReference>
<sequence length="41" mass="4759">MIPNPFYFSSSVDHSMSRNSDDSFYSLHHRQNRLCGKAGRL</sequence>
<reference evidence="1 2" key="1">
    <citation type="submission" date="2008-12" db="EMBL/GenBank/DDBJ databases">
        <authorList>
            <person name="Fulton L."/>
            <person name="Clifton S."/>
            <person name="Fulton B."/>
            <person name="Xu J."/>
            <person name="Minx P."/>
            <person name="Pepin K.H."/>
            <person name="Johnson M."/>
            <person name="Bhonagiri V."/>
            <person name="Nash W.E."/>
            <person name="Mardis E.R."/>
            <person name="Wilson R.K."/>
        </authorList>
    </citation>
    <scope>NUCLEOTIDE SEQUENCE [LARGE SCALE GENOMIC DNA]</scope>
    <source>
        <strain evidence="1 2">DSM 12042</strain>
    </source>
</reference>
<organism evidence="1 2">
    <name type="scientific">Holdemania filiformis DSM 12042</name>
    <dbReference type="NCBI Taxonomy" id="545696"/>
    <lineage>
        <taxon>Bacteria</taxon>
        <taxon>Bacillati</taxon>
        <taxon>Bacillota</taxon>
        <taxon>Erysipelotrichia</taxon>
        <taxon>Erysipelotrichales</taxon>
        <taxon>Erysipelotrichaceae</taxon>
        <taxon>Holdemania</taxon>
    </lineage>
</organism>
<comment type="caution">
    <text evidence="1">The sequence shown here is derived from an EMBL/GenBank/DDBJ whole genome shotgun (WGS) entry which is preliminary data.</text>
</comment>
<dbReference type="EMBL" id="ACCF01000250">
    <property type="protein sequence ID" value="EEF65878.1"/>
    <property type="molecule type" value="Genomic_DNA"/>
</dbReference>
<protein>
    <submittedName>
        <fullName evidence="1">Uncharacterized protein</fullName>
    </submittedName>
</protein>
<dbReference type="HOGENOM" id="CLU_3271188_0_0_9"/>
<evidence type="ECO:0000313" key="1">
    <source>
        <dbReference type="EMBL" id="EEF65878.1"/>
    </source>
</evidence>
<gene>
    <name evidence="1" type="ORF">HOLDEFILI_03982</name>
</gene>
<dbReference type="AlphaFoldDB" id="B9YDQ9"/>
<name>B9YDQ9_9FIRM</name>
<evidence type="ECO:0000313" key="2">
    <source>
        <dbReference type="Proteomes" id="UP000005950"/>
    </source>
</evidence>
<reference evidence="1 2" key="2">
    <citation type="submission" date="2009-02" db="EMBL/GenBank/DDBJ databases">
        <title>Draft genome sequence of Holdemania filiformis DSM 12042.</title>
        <authorList>
            <person name="Sudarsanam P."/>
            <person name="Ley R."/>
            <person name="Guruge J."/>
            <person name="Turnbaugh P.J."/>
            <person name="Mahowald M."/>
            <person name="Liep D."/>
            <person name="Gordon J."/>
        </authorList>
    </citation>
    <scope>NUCLEOTIDE SEQUENCE [LARGE SCALE GENOMIC DNA]</scope>
    <source>
        <strain evidence="1 2">DSM 12042</strain>
    </source>
</reference>
<accession>B9YDQ9</accession>